<evidence type="ECO:0008006" key="3">
    <source>
        <dbReference type="Google" id="ProtNLM"/>
    </source>
</evidence>
<evidence type="ECO:0000313" key="1">
    <source>
        <dbReference type="EMBL" id="KAK6730957.1"/>
    </source>
</evidence>
<proteinExistence type="predicted"/>
<dbReference type="EMBL" id="JAVFWL010000001">
    <property type="protein sequence ID" value="KAK6730957.1"/>
    <property type="molecule type" value="Genomic_DNA"/>
</dbReference>
<accession>A0ABR1BX71</accession>
<dbReference type="Proteomes" id="UP001303046">
    <property type="component" value="Unassembled WGS sequence"/>
</dbReference>
<evidence type="ECO:0000313" key="2">
    <source>
        <dbReference type="Proteomes" id="UP001303046"/>
    </source>
</evidence>
<name>A0ABR1BX71_NECAM</name>
<gene>
    <name evidence="1" type="primary">Necator_chrI.g3561</name>
    <name evidence="1" type="ORF">RB195_007432</name>
</gene>
<keyword evidence="2" id="KW-1185">Reference proteome</keyword>
<sequence length="73" mass="8370">MRRLLLPVFARLWTSPSGPVYLYIAPHRALQMLPLNPPAAASEPSIFCYHRMQKTPEPHHGAVPYVSRPYIPY</sequence>
<organism evidence="1 2">
    <name type="scientific">Necator americanus</name>
    <name type="common">Human hookworm</name>
    <dbReference type="NCBI Taxonomy" id="51031"/>
    <lineage>
        <taxon>Eukaryota</taxon>
        <taxon>Metazoa</taxon>
        <taxon>Ecdysozoa</taxon>
        <taxon>Nematoda</taxon>
        <taxon>Chromadorea</taxon>
        <taxon>Rhabditida</taxon>
        <taxon>Rhabditina</taxon>
        <taxon>Rhabditomorpha</taxon>
        <taxon>Strongyloidea</taxon>
        <taxon>Ancylostomatidae</taxon>
        <taxon>Bunostominae</taxon>
        <taxon>Necator</taxon>
    </lineage>
</organism>
<reference evidence="1 2" key="1">
    <citation type="submission" date="2023-08" db="EMBL/GenBank/DDBJ databases">
        <title>A Necator americanus chromosomal reference genome.</title>
        <authorList>
            <person name="Ilik V."/>
            <person name="Petrzelkova K.J."/>
            <person name="Pardy F."/>
            <person name="Fuh T."/>
            <person name="Niatou-Singa F.S."/>
            <person name="Gouil Q."/>
            <person name="Baker L."/>
            <person name="Ritchie M.E."/>
            <person name="Jex A.R."/>
            <person name="Gazzola D."/>
            <person name="Li H."/>
            <person name="Toshio Fujiwara R."/>
            <person name="Zhan B."/>
            <person name="Aroian R.V."/>
            <person name="Pafco B."/>
            <person name="Schwarz E.M."/>
        </authorList>
    </citation>
    <scope>NUCLEOTIDE SEQUENCE [LARGE SCALE GENOMIC DNA]</scope>
    <source>
        <strain evidence="1 2">Aroian</strain>
        <tissue evidence="1">Whole animal</tissue>
    </source>
</reference>
<protein>
    <recommendedName>
        <fullName evidence="3">Secreted protein</fullName>
    </recommendedName>
</protein>
<comment type="caution">
    <text evidence="1">The sequence shown here is derived from an EMBL/GenBank/DDBJ whole genome shotgun (WGS) entry which is preliminary data.</text>
</comment>